<dbReference type="PANTHER" id="PTHR13799">
    <property type="entry name" value="NGG1 INTERACTING FACTOR 3"/>
    <property type="match status" value="1"/>
</dbReference>
<comment type="caution">
    <text evidence="4">The sequence shown here is derived from an EMBL/GenBank/DDBJ whole genome shotgun (WGS) entry which is preliminary data.</text>
</comment>
<name>A0A8K0JXS6_LADFU</name>
<dbReference type="SUPFAM" id="SSF102705">
    <property type="entry name" value="NIF3 (NGG1p interacting factor 3)-like"/>
    <property type="match status" value="1"/>
</dbReference>
<evidence type="ECO:0000256" key="2">
    <source>
        <dbReference type="ARBA" id="ARBA00019069"/>
    </source>
</evidence>
<proteinExistence type="inferred from homology"/>
<reference evidence="4" key="2">
    <citation type="submission" date="2017-10" db="EMBL/GenBank/DDBJ databases">
        <title>Ladona fulva Genome sequencing and assembly.</title>
        <authorList>
            <person name="Murali S."/>
            <person name="Richards S."/>
            <person name="Bandaranaike D."/>
            <person name="Bellair M."/>
            <person name="Blankenburg K."/>
            <person name="Chao H."/>
            <person name="Dinh H."/>
            <person name="Doddapaneni H."/>
            <person name="Dugan-Rocha S."/>
            <person name="Elkadiri S."/>
            <person name="Gnanaolivu R."/>
            <person name="Hernandez B."/>
            <person name="Skinner E."/>
            <person name="Javaid M."/>
            <person name="Lee S."/>
            <person name="Li M."/>
            <person name="Ming W."/>
            <person name="Munidasa M."/>
            <person name="Muniz J."/>
            <person name="Nguyen L."/>
            <person name="Hughes D."/>
            <person name="Osuji N."/>
            <person name="Pu L.-L."/>
            <person name="Puazo M."/>
            <person name="Qu C."/>
            <person name="Quiroz J."/>
            <person name="Raj R."/>
            <person name="Weissenberger G."/>
            <person name="Xin Y."/>
            <person name="Zou X."/>
            <person name="Han Y."/>
            <person name="Worley K."/>
            <person name="Muzny D."/>
            <person name="Gibbs R."/>
        </authorList>
    </citation>
    <scope>NUCLEOTIDE SEQUENCE</scope>
    <source>
        <strain evidence="4">Sampled in the wild</strain>
    </source>
</reference>
<keyword evidence="5" id="KW-1185">Reference proteome</keyword>
<dbReference type="Gene3D" id="3.40.1390.30">
    <property type="entry name" value="NIF3 (NGG1p interacting factor 3)-like"/>
    <property type="match status" value="1"/>
</dbReference>
<dbReference type="InterPro" id="IPR002678">
    <property type="entry name" value="DUF34/NIF3"/>
</dbReference>
<dbReference type="Pfam" id="PF01784">
    <property type="entry name" value="DUF34_NIF3"/>
    <property type="match status" value="1"/>
</dbReference>
<evidence type="ECO:0000256" key="3">
    <source>
        <dbReference type="PIRSR" id="PIRSR602678-1"/>
    </source>
</evidence>
<dbReference type="EMBL" id="KZ308183">
    <property type="protein sequence ID" value="KAG8224084.1"/>
    <property type="molecule type" value="Genomic_DNA"/>
</dbReference>
<keyword evidence="3" id="KW-0479">Metal-binding</keyword>
<evidence type="ECO:0000313" key="4">
    <source>
        <dbReference type="EMBL" id="KAG8224084.1"/>
    </source>
</evidence>
<organism evidence="4 5">
    <name type="scientific">Ladona fulva</name>
    <name type="common">Scarce chaser dragonfly</name>
    <name type="synonym">Libellula fulva</name>
    <dbReference type="NCBI Taxonomy" id="123851"/>
    <lineage>
        <taxon>Eukaryota</taxon>
        <taxon>Metazoa</taxon>
        <taxon>Ecdysozoa</taxon>
        <taxon>Arthropoda</taxon>
        <taxon>Hexapoda</taxon>
        <taxon>Insecta</taxon>
        <taxon>Pterygota</taxon>
        <taxon>Palaeoptera</taxon>
        <taxon>Odonata</taxon>
        <taxon>Epiprocta</taxon>
        <taxon>Anisoptera</taxon>
        <taxon>Libelluloidea</taxon>
        <taxon>Libellulidae</taxon>
        <taxon>Ladona</taxon>
    </lineage>
</organism>
<dbReference type="AlphaFoldDB" id="A0A8K0JXS6"/>
<reference evidence="4" key="1">
    <citation type="submission" date="2013-04" db="EMBL/GenBank/DDBJ databases">
        <authorList>
            <person name="Qu J."/>
            <person name="Murali S.C."/>
            <person name="Bandaranaike D."/>
            <person name="Bellair M."/>
            <person name="Blankenburg K."/>
            <person name="Chao H."/>
            <person name="Dinh H."/>
            <person name="Doddapaneni H."/>
            <person name="Downs B."/>
            <person name="Dugan-Rocha S."/>
            <person name="Elkadiri S."/>
            <person name="Gnanaolivu R.D."/>
            <person name="Hernandez B."/>
            <person name="Javaid M."/>
            <person name="Jayaseelan J.C."/>
            <person name="Lee S."/>
            <person name="Li M."/>
            <person name="Ming W."/>
            <person name="Munidasa M."/>
            <person name="Muniz J."/>
            <person name="Nguyen L."/>
            <person name="Ongeri F."/>
            <person name="Osuji N."/>
            <person name="Pu L.-L."/>
            <person name="Puazo M."/>
            <person name="Qu C."/>
            <person name="Quiroz J."/>
            <person name="Raj R."/>
            <person name="Weissenberger G."/>
            <person name="Xin Y."/>
            <person name="Zou X."/>
            <person name="Han Y."/>
            <person name="Richards S."/>
            <person name="Worley K."/>
            <person name="Muzny D."/>
            <person name="Gibbs R."/>
        </authorList>
    </citation>
    <scope>NUCLEOTIDE SEQUENCE</scope>
    <source>
        <strain evidence="4">Sampled in the wild</strain>
    </source>
</reference>
<evidence type="ECO:0000313" key="5">
    <source>
        <dbReference type="Proteomes" id="UP000792457"/>
    </source>
</evidence>
<sequence>MTVSKTWTNSRENYLLEIIVSKENTSTDKLRAFAQEVGATFKHLVSADDGRKIISIGCDEKSLASMVELIKMTPSDFADISMKVSKCEQIPWPGHGEGRLCLLKEATPLIQIVEKVKHHLCLSKVRLAVACNGELASPVQSVALCAGSGSSVLSGVKADVLLTGEMGHHDVLEANHQGSHVILCEHSNTERGFICSLVEEGFLYKLFGGSVDVVMSSKDQEPLMIA</sequence>
<dbReference type="PANTHER" id="PTHR13799:SF13">
    <property type="entry name" value="NIF3-LIKE PROTEIN 1"/>
    <property type="match status" value="1"/>
</dbReference>
<dbReference type="InterPro" id="IPR036069">
    <property type="entry name" value="DUF34/NIF3_sf"/>
</dbReference>
<protein>
    <recommendedName>
        <fullName evidence="2">NIF3-like protein 1</fullName>
    </recommendedName>
</protein>
<dbReference type="GO" id="GO:0005739">
    <property type="term" value="C:mitochondrion"/>
    <property type="evidence" value="ECO:0007669"/>
    <property type="project" value="TreeGrafter"/>
</dbReference>
<feature type="binding site" evidence="3">
    <location>
        <position position="186"/>
    </location>
    <ligand>
        <name>a divalent metal cation</name>
        <dbReference type="ChEBI" id="CHEBI:60240"/>
        <label>1</label>
    </ligand>
</feature>
<gene>
    <name evidence="4" type="ORF">J437_LFUL001161</name>
</gene>
<comment type="similarity">
    <text evidence="1">Belongs to the GTP cyclohydrolase I type 2/NIF3 family.</text>
</comment>
<dbReference type="OrthoDB" id="3345469at2759"/>
<dbReference type="Proteomes" id="UP000792457">
    <property type="component" value="Unassembled WGS sequence"/>
</dbReference>
<dbReference type="GO" id="GO:0046872">
    <property type="term" value="F:metal ion binding"/>
    <property type="evidence" value="ECO:0007669"/>
    <property type="project" value="UniProtKB-KW"/>
</dbReference>
<feature type="binding site" evidence="3">
    <location>
        <position position="190"/>
    </location>
    <ligand>
        <name>a divalent metal cation</name>
        <dbReference type="ChEBI" id="CHEBI:60240"/>
        <label>1</label>
    </ligand>
</feature>
<accession>A0A8K0JXS6</accession>
<evidence type="ECO:0000256" key="1">
    <source>
        <dbReference type="ARBA" id="ARBA00006964"/>
    </source>
</evidence>